<feature type="region of interest" description="Disordered" evidence="1">
    <location>
        <begin position="334"/>
        <end position="369"/>
    </location>
</feature>
<name>A0ABV9X0X7_9ACTN</name>
<proteinExistence type="predicted"/>
<protein>
    <recommendedName>
        <fullName evidence="4">DUF4034 domain-containing protein</fullName>
    </recommendedName>
</protein>
<evidence type="ECO:0008006" key="4">
    <source>
        <dbReference type="Google" id="ProtNLM"/>
    </source>
</evidence>
<accession>A0ABV9X0X7</accession>
<feature type="region of interest" description="Disordered" evidence="1">
    <location>
        <begin position="223"/>
        <end position="245"/>
    </location>
</feature>
<reference evidence="3" key="1">
    <citation type="journal article" date="2019" name="Int. J. Syst. Evol. Microbiol.">
        <title>The Global Catalogue of Microorganisms (GCM) 10K type strain sequencing project: providing services to taxonomists for standard genome sequencing and annotation.</title>
        <authorList>
            <consortium name="The Broad Institute Genomics Platform"/>
            <consortium name="The Broad Institute Genome Sequencing Center for Infectious Disease"/>
            <person name="Wu L."/>
            <person name="Ma J."/>
        </authorList>
    </citation>
    <scope>NUCLEOTIDE SEQUENCE [LARGE SCALE GENOMIC DNA]</scope>
    <source>
        <strain evidence="3">CGMCC 4.1542</strain>
    </source>
</reference>
<evidence type="ECO:0000313" key="2">
    <source>
        <dbReference type="EMBL" id="MFC5018468.1"/>
    </source>
</evidence>
<sequence>MLRAFLRTAARARPRSPRPAQDDDVLLDAPDDRLAPALVAAARGEHGPAAGLLAGTRENAEWDHRDRYATRLAAFARSRAEWLGDWRSTAPDDPDALLVAARLAVHRDWDSPARAELLRPVLPAVVAAARDAGPDPVPWRTALDAARGAHAGHTEFERLWEQAVRRDPHHYGCHVAALEYLAAASPGAHRECLDFAETAAQDAPEEALVRALPLHAAHACLTAPGGARPRPGPDADADADADAPGVSALRPRLDAAADRATALSAAYPAADPWAAALRNLLVDVLVRLGRHQDAAEQLRLTGPYVTSFPWDRDTDDPLGRFVRVRADVHAAVVSANGSGSGSTSGPATGSQGAGRPRNGRGGRVRPGDH</sequence>
<evidence type="ECO:0000313" key="3">
    <source>
        <dbReference type="Proteomes" id="UP001595855"/>
    </source>
</evidence>
<gene>
    <name evidence="2" type="ORF">ACFPRC_26840</name>
</gene>
<organism evidence="2 3">
    <name type="scientific">Streptomyces lienomycini</name>
    <dbReference type="NCBI Taxonomy" id="284035"/>
    <lineage>
        <taxon>Bacteria</taxon>
        <taxon>Bacillati</taxon>
        <taxon>Actinomycetota</taxon>
        <taxon>Actinomycetes</taxon>
        <taxon>Kitasatosporales</taxon>
        <taxon>Streptomycetaceae</taxon>
        <taxon>Streptomyces</taxon>
    </lineage>
</organism>
<dbReference type="Proteomes" id="UP001595855">
    <property type="component" value="Unassembled WGS sequence"/>
</dbReference>
<feature type="compositionally biased region" description="Low complexity" evidence="1">
    <location>
        <begin position="334"/>
        <end position="356"/>
    </location>
</feature>
<keyword evidence="3" id="KW-1185">Reference proteome</keyword>
<dbReference type="EMBL" id="JBHSJO010000001">
    <property type="protein sequence ID" value="MFC5018468.1"/>
    <property type="molecule type" value="Genomic_DNA"/>
</dbReference>
<dbReference type="RefSeq" id="WP_271415395.1">
    <property type="nucleotide sequence ID" value="NZ_BAAATN010000017.1"/>
</dbReference>
<evidence type="ECO:0000256" key="1">
    <source>
        <dbReference type="SAM" id="MobiDB-lite"/>
    </source>
</evidence>
<comment type="caution">
    <text evidence="2">The sequence shown here is derived from an EMBL/GenBank/DDBJ whole genome shotgun (WGS) entry which is preliminary data.</text>
</comment>